<feature type="chain" id="PRO_5046174380" evidence="4">
    <location>
        <begin position="19"/>
        <end position="301"/>
    </location>
</feature>
<evidence type="ECO:0000256" key="1">
    <source>
        <dbReference type="ARBA" id="ARBA00004561"/>
    </source>
</evidence>
<accession>A0ABZ2GD46</accession>
<dbReference type="InterPro" id="IPR050263">
    <property type="entry name" value="Bact_Fimbrial_Adh_Pro"/>
</dbReference>
<evidence type="ECO:0000256" key="4">
    <source>
        <dbReference type="SAM" id="SignalP"/>
    </source>
</evidence>
<gene>
    <name evidence="7" type="ORF">QNA12_07390</name>
</gene>
<dbReference type="SUPFAM" id="SSF49401">
    <property type="entry name" value="Bacterial adhesins"/>
    <property type="match status" value="2"/>
</dbReference>
<feature type="domain" description="FimH mannose-binding" evidence="6">
    <location>
        <begin position="24"/>
        <end position="168"/>
    </location>
</feature>
<dbReference type="InterPro" id="IPR036937">
    <property type="entry name" value="Adhesion_dom_fimbrial_sf"/>
</dbReference>
<feature type="signal peptide" evidence="4">
    <location>
        <begin position="1"/>
        <end position="18"/>
    </location>
</feature>
<reference evidence="7 8" key="1">
    <citation type="journal article" date="2024" name="Front. Plant Sci.">
        <title>Comprehensive phenomic and genomic studies of the species, Pectobacterium cacticida and proposal for reclassification as Alcorniella cacticida comb. nov.</title>
        <authorList>
            <person name="Jonca J."/>
            <person name="Pirhonen M."/>
            <person name="Waleron M.M."/>
            <person name="Gawor J."/>
            <person name="Mrozik A."/>
            <person name="Smoktunowicz M."/>
            <person name="Waleron K."/>
            <person name="Waleron M."/>
        </authorList>
    </citation>
    <scope>NUCLEOTIDE SEQUENCE [LARGE SCALE GENOMIC DNA]</scope>
    <source>
        <strain evidence="7 8">DPMP6</strain>
    </source>
</reference>
<feature type="domain" description="Fimbrial-type adhesion" evidence="5">
    <location>
        <begin position="199"/>
        <end position="293"/>
    </location>
</feature>
<dbReference type="PROSITE" id="PS51257">
    <property type="entry name" value="PROKAR_LIPOPROTEIN"/>
    <property type="match status" value="1"/>
</dbReference>
<keyword evidence="8" id="KW-1185">Reference proteome</keyword>
<dbReference type="InterPro" id="IPR008966">
    <property type="entry name" value="Adhesion_dom_sf"/>
</dbReference>
<dbReference type="PANTHER" id="PTHR33420:SF14">
    <property type="entry name" value="TYPE 1 FIMBRIN D-MANNOSE SPECIFIC ADHESIN"/>
    <property type="match status" value="1"/>
</dbReference>
<dbReference type="RefSeq" id="WP_264496224.1">
    <property type="nucleotide sequence ID" value="NZ_CP109947.1"/>
</dbReference>
<comment type="subcellular location">
    <subcellularLocation>
        <location evidence="1">Fimbrium</location>
    </subcellularLocation>
</comment>
<organism evidence="7 8">
    <name type="scientific">Pectobacterium cacticida</name>
    <dbReference type="NCBI Taxonomy" id="69221"/>
    <lineage>
        <taxon>Bacteria</taxon>
        <taxon>Pseudomonadati</taxon>
        <taxon>Pseudomonadota</taxon>
        <taxon>Gammaproteobacteria</taxon>
        <taxon>Enterobacterales</taxon>
        <taxon>Pectobacteriaceae</taxon>
        <taxon>Pectobacterium</taxon>
    </lineage>
</organism>
<evidence type="ECO:0000256" key="3">
    <source>
        <dbReference type="ARBA" id="ARBA00023263"/>
    </source>
</evidence>
<keyword evidence="3" id="KW-0281">Fimbrium</keyword>
<dbReference type="PANTHER" id="PTHR33420">
    <property type="entry name" value="FIMBRIAL SUBUNIT ELFA-RELATED"/>
    <property type="match status" value="1"/>
</dbReference>
<dbReference type="InterPro" id="IPR000259">
    <property type="entry name" value="Adhesion_dom_fimbrial"/>
</dbReference>
<evidence type="ECO:0000259" key="6">
    <source>
        <dbReference type="Pfam" id="PF09160"/>
    </source>
</evidence>
<comment type="similarity">
    <text evidence="2">Belongs to the fimbrial protein family.</text>
</comment>
<evidence type="ECO:0000313" key="8">
    <source>
        <dbReference type="Proteomes" id="UP001379444"/>
    </source>
</evidence>
<evidence type="ECO:0000313" key="7">
    <source>
        <dbReference type="EMBL" id="WWO39794.1"/>
    </source>
</evidence>
<evidence type="ECO:0000256" key="2">
    <source>
        <dbReference type="ARBA" id="ARBA00006671"/>
    </source>
</evidence>
<dbReference type="InterPro" id="IPR015243">
    <property type="entry name" value="FimH_man-bd"/>
</dbReference>
<keyword evidence="4" id="KW-0732">Signal</keyword>
<name>A0ABZ2GD46_9GAMM</name>
<evidence type="ECO:0000259" key="5">
    <source>
        <dbReference type="Pfam" id="PF00419"/>
    </source>
</evidence>
<dbReference type="Pfam" id="PF00419">
    <property type="entry name" value="Fimbrial"/>
    <property type="match status" value="1"/>
</dbReference>
<sequence>MKKLITVMIMLLAGWSYNAWSFSCRVPATGQNVYSGAAEVYVNLVPSIGVGQNLVVDLSNAIVCKNDSVGSPIIIDYINLRNGSTFGGALAAFSGSIYWNGSTYPLPLNSDSSVYTITHTDYRGLPLRLYLTATGAAGGVVINDGELIARLNMHKVASDGNPRDFTWNIYANNRVVVPTGGCDVSARDVTITLPDYPGSAAIPLTVRCAQNQNLGYYLSGNTASSDNSVFINTASGESGAKGIGVQLKHNGTVLPANRTVSLGTVGPSAVSLGLTADYARTDGQVTAGDVQSIIGVTFVYL</sequence>
<dbReference type="Pfam" id="PF09160">
    <property type="entry name" value="FimH_man-bind"/>
    <property type="match status" value="1"/>
</dbReference>
<dbReference type="Gene3D" id="2.60.40.1090">
    <property type="entry name" value="Fimbrial-type adhesion domain"/>
    <property type="match status" value="2"/>
</dbReference>
<dbReference type="EMBL" id="CP125967">
    <property type="protein sequence ID" value="WWO39794.1"/>
    <property type="molecule type" value="Genomic_DNA"/>
</dbReference>
<protein>
    <submittedName>
        <fullName evidence="7">Fimbrial protein</fullName>
    </submittedName>
</protein>
<dbReference type="Proteomes" id="UP001379444">
    <property type="component" value="Chromosome"/>
</dbReference>
<proteinExistence type="inferred from homology"/>
<dbReference type="CDD" id="cd10466">
    <property type="entry name" value="FimH_man-bind"/>
    <property type="match status" value="1"/>
</dbReference>